<feature type="transmembrane region" description="Helical" evidence="6">
    <location>
        <begin position="381"/>
        <end position="400"/>
    </location>
</feature>
<feature type="region of interest" description="Disordered" evidence="5">
    <location>
        <begin position="1"/>
        <end position="34"/>
    </location>
</feature>
<proteinExistence type="predicted"/>
<keyword evidence="2 6" id="KW-0812">Transmembrane</keyword>
<gene>
    <name evidence="7" type="ORF">QQS21_009115</name>
</gene>
<dbReference type="SUPFAM" id="SSF103473">
    <property type="entry name" value="MFS general substrate transporter"/>
    <property type="match status" value="1"/>
</dbReference>
<accession>A0AAJ0FQK1</accession>
<feature type="transmembrane region" description="Helical" evidence="6">
    <location>
        <begin position="135"/>
        <end position="156"/>
    </location>
</feature>
<dbReference type="AlphaFoldDB" id="A0AAJ0FQK1"/>
<evidence type="ECO:0000256" key="3">
    <source>
        <dbReference type="ARBA" id="ARBA00022989"/>
    </source>
</evidence>
<comment type="caution">
    <text evidence="7">The sequence shown here is derived from an EMBL/GenBank/DDBJ whole genome shotgun (WGS) entry which is preliminary data.</text>
</comment>
<evidence type="ECO:0008006" key="9">
    <source>
        <dbReference type="Google" id="ProtNLM"/>
    </source>
</evidence>
<feature type="region of interest" description="Disordered" evidence="5">
    <location>
        <begin position="255"/>
        <end position="282"/>
    </location>
</feature>
<evidence type="ECO:0000256" key="1">
    <source>
        <dbReference type="ARBA" id="ARBA00004141"/>
    </source>
</evidence>
<name>A0AAJ0FQK1_9HYPO</name>
<feature type="transmembrane region" description="Helical" evidence="6">
    <location>
        <begin position="303"/>
        <end position="328"/>
    </location>
</feature>
<feature type="transmembrane region" description="Helical" evidence="6">
    <location>
        <begin position="430"/>
        <end position="453"/>
    </location>
</feature>
<feature type="transmembrane region" description="Helical" evidence="6">
    <location>
        <begin position="103"/>
        <end position="123"/>
    </location>
</feature>
<evidence type="ECO:0000256" key="4">
    <source>
        <dbReference type="ARBA" id="ARBA00023136"/>
    </source>
</evidence>
<evidence type="ECO:0000313" key="8">
    <source>
        <dbReference type="Proteomes" id="UP001251528"/>
    </source>
</evidence>
<evidence type="ECO:0000256" key="6">
    <source>
        <dbReference type="SAM" id="Phobius"/>
    </source>
</evidence>
<dbReference type="EMBL" id="JASWJB010000224">
    <property type="protein sequence ID" value="KAK2593186.1"/>
    <property type="molecule type" value="Genomic_DNA"/>
</dbReference>
<sequence length="479" mass="51530">MVGRPEGSPDEHRPLLGAETSQPNEDGLTDPAATEKPTRPLYIITLLLAQIVALQLSNCFIEPAVSELEEAAICREHYNPLPIPDPANDARCKSEPVQSELSMLQGVELMIALLPGLLTSVLYGLAAEKYGRRPILIICTFGLMLMYPLDLLVLRFLPVKFIWLVANANYIGGGVHVMMALVYTIVCDVTSETQRSTAFFYVSAATAGTPLVGSPLTYLAMKKGPWFSGCLSSLSLLVMFLFSFAVPETGRAKGLKSKKMAPNRGPQESPLLANPTSTRSDTVSLPRNGIAALKSSLSRHRALLPLLVATLFATLGSRANTLLMQFIAKRLSYSWAEASLTLSIKAVTKLVLVLLILPLVSLKLSQAKVSASRNNALMARYCIILAALGRSNIAIIFSMVSVLENLAVMLAGPGVAFLFQVGLRWGSQWYGLPFMVAGALMGIAAIIVLSVSLGNDHTNIRDDGGLSPGNDTDEGDETR</sequence>
<comment type="subcellular location">
    <subcellularLocation>
        <location evidence="1">Membrane</location>
        <topology evidence="1">Multi-pass membrane protein</topology>
    </subcellularLocation>
</comment>
<dbReference type="GO" id="GO:0016020">
    <property type="term" value="C:membrane"/>
    <property type="evidence" value="ECO:0007669"/>
    <property type="project" value="UniProtKB-SubCell"/>
</dbReference>
<dbReference type="Gene3D" id="1.20.1250.20">
    <property type="entry name" value="MFS general substrate transporter like domains"/>
    <property type="match status" value="1"/>
</dbReference>
<dbReference type="Proteomes" id="UP001251528">
    <property type="component" value="Unassembled WGS sequence"/>
</dbReference>
<keyword evidence="4 6" id="KW-0472">Membrane</keyword>
<evidence type="ECO:0000256" key="5">
    <source>
        <dbReference type="SAM" id="MobiDB-lite"/>
    </source>
</evidence>
<protein>
    <recommendedName>
        <fullName evidence="9">Major facilitator superfamily transporter</fullName>
    </recommendedName>
</protein>
<feature type="transmembrane region" description="Helical" evidence="6">
    <location>
        <begin position="162"/>
        <end position="186"/>
    </location>
</feature>
<dbReference type="PANTHER" id="PTHR23507:SF1">
    <property type="entry name" value="FI18259P1-RELATED"/>
    <property type="match status" value="1"/>
</dbReference>
<keyword evidence="3 6" id="KW-1133">Transmembrane helix</keyword>
<reference evidence="7" key="1">
    <citation type="submission" date="2023-06" db="EMBL/GenBank/DDBJ databases">
        <title>Conoideocrella luteorostrata (Hypocreales: Clavicipitaceae), a potential biocontrol fungus for elongate hemlock scale in United States Christmas tree production areas.</title>
        <authorList>
            <person name="Barrett H."/>
            <person name="Lovett B."/>
            <person name="Macias A.M."/>
            <person name="Stajich J.E."/>
            <person name="Kasson M.T."/>
        </authorList>
    </citation>
    <scope>NUCLEOTIDE SEQUENCE</scope>
    <source>
        <strain evidence="7">ARSEF 14590</strain>
    </source>
</reference>
<feature type="transmembrane region" description="Helical" evidence="6">
    <location>
        <begin position="340"/>
        <end position="360"/>
    </location>
</feature>
<feature type="transmembrane region" description="Helical" evidence="6">
    <location>
        <begin position="198"/>
        <end position="220"/>
    </location>
</feature>
<dbReference type="GO" id="GO:0022857">
    <property type="term" value="F:transmembrane transporter activity"/>
    <property type="evidence" value="ECO:0007669"/>
    <property type="project" value="InterPro"/>
</dbReference>
<dbReference type="InterPro" id="IPR011701">
    <property type="entry name" value="MFS"/>
</dbReference>
<organism evidence="7 8">
    <name type="scientific">Conoideocrella luteorostrata</name>
    <dbReference type="NCBI Taxonomy" id="1105319"/>
    <lineage>
        <taxon>Eukaryota</taxon>
        <taxon>Fungi</taxon>
        <taxon>Dikarya</taxon>
        <taxon>Ascomycota</taxon>
        <taxon>Pezizomycotina</taxon>
        <taxon>Sordariomycetes</taxon>
        <taxon>Hypocreomycetidae</taxon>
        <taxon>Hypocreales</taxon>
        <taxon>Clavicipitaceae</taxon>
        <taxon>Conoideocrella</taxon>
    </lineage>
</organism>
<keyword evidence="8" id="KW-1185">Reference proteome</keyword>
<dbReference type="InterPro" id="IPR036259">
    <property type="entry name" value="MFS_trans_sf"/>
</dbReference>
<dbReference type="Pfam" id="PF07690">
    <property type="entry name" value="MFS_1"/>
    <property type="match status" value="1"/>
</dbReference>
<evidence type="ECO:0000313" key="7">
    <source>
        <dbReference type="EMBL" id="KAK2593186.1"/>
    </source>
</evidence>
<dbReference type="PANTHER" id="PTHR23507">
    <property type="entry name" value="ZGC:174356"/>
    <property type="match status" value="1"/>
</dbReference>
<evidence type="ECO:0000256" key="2">
    <source>
        <dbReference type="ARBA" id="ARBA00022692"/>
    </source>
</evidence>
<feature type="transmembrane region" description="Helical" evidence="6">
    <location>
        <begin position="226"/>
        <end position="246"/>
    </location>
</feature>